<keyword evidence="2" id="KW-1185">Reference proteome</keyword>
<proteinExistence type="predicted"/>
<accession>A0ABR0Q3X1</accession>
<protein>
    <submittedName>
        <fullName evidence="1">Uncharacterized protein</fullName>
    </submittedName>
</protein>
<dbReference type="Proteomes" id="UP001358586">
    <property type="component" value="Chromosome 5"/>
</dbReference>
<evidence type="ECO:0000313" key="1">
    <source>
        <dbReference type="EMBL" id="KAK5833779.1"/>
    </source>
</evidence>
<reference evidence="1 2" key="1">
    <citation type="submission" date="2023-03" db="EMBL/GenBank/DDBJ databases">
        <title>WGS of Gossypium arboreum.</title>
        <authorList>
            <person name="Yu D."/>
        </authorList>
    </citation>
    <scope>NUCLEOTIDE SEQUENCE [LARGE SCALE GENOMIC DNA]</scope>
    <source>
        <tissue evidence="1">Leaf</tissue>
    </source>
</reference>
<comment type="caution">
    <text evidence="1">The sequence shown here is derived from an EMBL/GenBank/DDBJ whole genome shotgun (WGS) entry which is preliminary data.</text>
</comment>
<organism evidence="1 2">
    <name type="scientific">Gossypium arboreum</name>
    <name type="common">Tree cotton</name>
    <name type="synonym">Gossypium nanking</name>
    <dbReference type="NCBI Taxonomy" id="29729"/>
    <lineage>
        <taxon>Eukaryota</taxon>
        <taxon>Viridiplantae</taxon>
        <taxon>Streptophyta</taxon>
        <taxon>Embryophyta</taxon>
        <taxon>Tracheophyta</taxon>
        <taxon>Spermatophyta</taxon>
        <taxon>Magnoliopsida</taxon>
        <taxon>eudicotyledons</taxon>
        <taxon>Gunneridae</taxon>
        <taxon>Pentapetalae</taxon>
        <taxon>rosids</taxon>
        <taxon>malvids</taxon>
        <taxon>Malvales</taxon>
        <taxon>Malvaceae</taxon>
        <taxon>Malvoideae</taxon>
        <taxon>Gossypium</taxon>
    </lineage>
</organism>
<dbReference type="EMBL" id="JARKNE010000005">
    <property type="protein sequence ID" value="KAK5833779.1"/>
    <property type="molecule type" value="Genomic_DNA"/>
</dbReference>
<name>A0ABR0Q3X1_GOSAR</name>
<sequence>MKREISRLEETINKIIDTTNRSDSVKRLKKTRRKLDYLYAREEKYWEQRSRSCWLKVGDRNTKYFHARATSRMKKNSIDKLKDTHENWVTDSKEICNITKNYFWNLFRSNGNDSNQYVVGYIRECITREHQDWRD</sequence>
<gene>
    <name evidence="1" type="ORF">PVK06_017637</name>
</gene>
<evidence type="ECO:0000313" key="2">
    <source>
        <dbReference type="Proteomes" id="UP001358586"/>
    </source>
</evidence>